<dbReference type="EMBL" id="GBRH01252941">
    <property type="protein sequence ID" value="JAD44954.1"/>
    <property type="molecule type" value="Transcribed_RNA"/>
</dbReference>
<accession>A0A0A8ZZY7</accession>
<feature type="transmembrane region" description="Helical" evidence="1">
    <location>
        <begin position="12"/>
        <end position="33"/>
    </location>
</feature>
<reference evidence="2" key="1">
    <citation type="submission" date="2014-09" db="EMBL/GenBank/DDBJ databases">
        <authorList>
            <person name="Magalhaes I.L.F."/>
            <person name="Oliveira U."/>
            <person name="Santos F.R."/>
            <person name="Vidigal T.H.D.A."/>
            <person name="Brescovit A.D."/>
            <person name="Santos A.J."/>
        </authorList>
    </citation>
    <scope>NUCLEOTIDE SEQUENCE</scope>
    <source>
        <tissue evidence="2">Shoot tissue taken approximately 20 cm above the soil surface</tissue>
    </source>
</reference>
<reference evidence="2" key="2">
    <citation type="journal article" date="2015" name="Data Brief">
        <title>Shoot transcriptome of the giant reed, Arundo donax.</title>
        <authorList>
            <person name="Barrero R.A."/>
            <person name="Guerrero F.D."/>
            <person name="Moolhuijzen P."/>
            <person name="Goolsby J.A."/>
            <person name="Tidwell J."/>
            <person name="Bellgard S.E."/>
            <person name="Bellgard M.I."/>
        </authorList>
    </citation>
    <scope>NUCLEOTIDE SEQUENCE</scope>
    <source>
        <tissue evidence="2">Shoot tissue taken approximately 20 cm above the soil surface</tissue>
    </source>
</reference>
<evidence type="ECO:0000256" key="1">
    <source>
        <dbReference type="SAM" id="Phobius"/>
    </source>
</evidence>
<name>A0A0A8ZZY7_ARUDO</name>
<keyword evidence="1" id="KW-0472">Membrane</keyword>
<organism evidence="2">
    <name type="scientific">Arundo donax</name>
    <name type="common">Giant reed</name>
    <name type="synonym">Donax arundinaceus</name>
    <dbReference type="NCBI Taxonomy" id="35708"/>
    <lineage>
        <taxon>Eukaryota</taxon>
        <taxon>Viridiplantae</taxon>
        <taxon>Streptophyta</taxon>
        <taxon>Embryophyta</taxon>
        <taxon>Tracheophyta</taxon>
        <taxon>Spermatophyta</taxon>
        <taxon>Magnoliopsida</taxon>
        <taxon>Liliopsida</taxon>
        <taxon>Poales</taxon>
        <taxon>Poaceae</taxon>
        <taxon>PACMAD clade</taxon>
        <taxon>Arundinoideae</taxon>
        <taxon>Arundineae</taxon>
        <taxon>Arundo</taxon>
    </lineage>
</organism>
<keyword evidence="1" id="KW-0812">Transmembrane</keyword>
<dbReference type="AlphaFoldDB" id="A0A0A8ZZY7"/>
<sequence length="35" mass="4158">MKYIDVDTISNVHLYFFSCFSSCVLNITEKVLLWK</sequence>
<evidence type="ECO:0000313" key="2">
    <source>
        <dbReference type="EMBL" id="JAD44954.1"/>
    </source>
</evidence>
<keyword evidence="1" id="KW-1133">Transmembrane helix</keyword>
<protein>
    <submittedName>
        <fullName evidence="2">Uncharacterized protein</fullName>
    </submittedName>
</protein>
<proteinExistence type="predicted"/>